<keyword evidence="4" id="KW-1185">Reference proteome</keyword>
<evidence type="ECO:0000313" key="3">
    <source>
        <dbReference type="EMBL" id="RDX55921.1"/>
    </source>
</evidence>
<evidence type="ECO:0000256" key="2">
    <source>
        <dbReference type="SAM" id="Phobius"/>
    </source>
</evidence>
<feature type="transmembrane region" description="Helical" evidence="2">
    <location>
        <begin position="266"/>
        <end position="284"/>
    </location>
</feature>
<feature type="transmembrane region" description="Helical" evidence="2">
    <location>
        <begin position="454"/>
        <end position="472"/>
    </location>
</feature>
<sequence length="509" mass="57540">MARRVDAGRPTERTPLLASSSRSASARNVSSDSLVHAGLPHIGSFVAGIRPEDLHKYSVDTLYPQTLQRRPAQTAFALCALLYYRTYLREASPSRSDIWARWRHGEQSIAALRELEALTDQVWKRFLAEEGLPEDVQEVLWTPYPLYPDSQKTVRVLDFLQSADAPQSLLSHRLIQLCIEDTWTYGRNGSPGDASLWTRLLHFWDSTGVPHVLHLFDFLVYLVYLGVLCSYLLDPPVRAQMFALQHRSGFTALYAFSRICRPWSPITPPFLLTLISFILAFPSTPLPDSFGYTLLLISFSWKVILLHLPVHPSPLFLLYTEQTLPLAVLVWRGLAQTFVPVVAFFIPGLLVSLFLLSASLSDKFLWLATTSSASASPMESRVVFLSLLTIIFLFLMCALGYAVLVHPFLAPAEGPRAVSWDRFSTSVGMEARQSFARTVDAYATPYYFPAPFNILQVLFVQLPQIVLNAFRMDASKHTGRLEKMLWRIIIAPATFVLSAFWLWNLPGRW</sequence>
<evidence type="ECO:0000256" key="1">
    <source>
        <dbReference type="SAM" id="MobiDB-lite"/>
    </source>
</evidence>
<name>A0A371DTT5_9APHY</name>
<reference evidence="3 4" key="1">
    <citation type="journal article" date="2018" name="Biotechnol. Biofuels">
        <title>Integrative visual omics of the white-rot fungus Polyporus brumalis exposes the biotechnological potential of its oxidative enzymes for delignifying raw plant biomass.</title>
        <authorList>
            <person name="Miyauchi S."/>
            <person name="Rancon A."/>
            <person name="Drula E."/>
            <person name="Hage H."/>
            <person name="Chaduli D."/>
            <person name="Favel A."/>
            <person name="Grisel S."/>
            <person name="Henrissat B."/>
            <person name="Herpoel-Gimbert I."/>
            <person name="Ruiz-Duenas F.J."/>
            <person name="Chevret D."/>
            <person name="Hainaut M."/>
            <person name="Lin J."/>
            <person name="Wang M."/>
            <person name="Pangilinan J."/>
            <person name="Lipzen A."/>
            <person name="Lesage-Meessen L."/>
            <person name="Navarro D."/>
            <person name="Riley R."/>
            <person name="Grigoriev I.V."/>
            <person name="Zhou S."/>
            <person name="Raouche S."/>
            <person name="Rosso M.N."/>
        </authorList>
    </citation>
    <scope>NUCLEOTIDE SEQUENCE [LARGE SCALE GENOMIC DNA]</scope>
    <source>
        <strain evidence="3 4">BRFM 1820</strain>
    </source>
</reference>
<dbReference type="AlphaFoldDB" id="A0A371DTT5"/>
<evidence type="ECO:0000313" key="4">
    <source>
        <dbReference type="Proteomes" id="UP000256964"/>
    </source>
</evidence>
<dbReference type="Proteomes" id="UP000256964">
    <property type="component" value="Unassembled WGS sequence"/>
</dbReference>
<accession>A0A371DTT5</accession>
<keyword evidence="2" id="KW-0812">Transmembrane</keyword>
<feature type="transmembrane region" description="Helical" evidence="2">
    <location>
        <begin position="341"/>
        <end position="361"/>
    </location>
</feature>
<keyword evidence="2" id="KW-0472">Membrane</keyword>
<dbReference type="OrthoDB" id="3941538at2759"/>
<feature type="transmembrane region" description="Helical" evidence="2">
    <location>
        <begin position="382"/>
        <end position="404"/>
    </location>
</feature>
<feature type="compositionally biased region" description="Basic and acidic residues" evidence="1">
    <location>
        <begin position="1"/>
        <end position="12"/>
    </location>
</feature>
<organism evidence="3 4">
    <name type="scientific">Lentinus brumalis</name>
    <dbReference type="NCBI Taxonomy" id="2498619"/>
    <lineage>
        <taxon>Eukaryota</taxon>
        <taxon>Fungi</taxon>
        <taxon>Dikarya</taxon>
        <taxon>Basidiomycota</taxon>
        <taxon>Agaricomycotina</taxon>
        <taxon>Agaricomycetes</taxon>
        <taxon>Polyporales</taxon>
        <taxon>Polyporaceae</taxon>
        <taxon>Lentinus</taxon>
    </lineage>
</organism>
<gene>
    <name evidence="3" type="ORF">OH76DRAFT_1396273</name>
</gene>
<feature type="transmembrane region" description="Helical" evidence="2">
    <location>
        <begin position="484"/>
        <end position="503"/>
    </location>
</feature>
<protein>
    <submittedName>
        <fullName evidence="3">Uncharacterized protein</fullName>
    </submittedName>
</protein>
<proteinExistence type="predicted"/>
<dbReference type="EMBL" id="KZ857381">
    <property type="protein sequence ID" value="RDX55921.1"/>
    <property type="molecule type" value="Genomic_DNA"/>
</dbReference>
<feature type="transmembrane region" description="Helical" evidence="2">
    <location>
        <begin position="212"/>
        <end position="233"/>
    </location>
</feature>
<keyword evidence="2" id="KW-1133">Transmembrane helix</keyword>
<feature type="region of interest" description="Disordered" evidence="1">
    <location>
        <begin position="1"/>
        <end position="24"/>
    </location>
</feature>